<evidence type="ECO:0000256" key="11">
    <source>
        <dbReference type="SAM" id="MobiDB-lite"/>
    </source>
</evidence>
<feature type="transmembrane region" description="Helical" evidence="10">
    <location>
        <begin position="887"/>
        <end position="907"/>
    </location>
</feature>
<proteinExistence type="inferred from homology"/>
<feature type="region of interest" description="Disordered" evidence="11">
    <location>
        <begin position="785"/>
        <end position="826"/>
    </location>
</feature>
<sequence>MVFVNKFIFISLIAAIGFFYGLLLFLSDYEENKCEMTYMFQYPQFVRISMKIDNNFKKYGLYAYSEGHFTERARKMQFSGIPVLFIPGNAGSYKQVRSLASVALRKAIDSRLGLHFDYFTIDFNDELSALNGVLLYDQVLYAQQSIYRILDLYASNNDKPTSVVLVGHSMGGIVAEGLLATVSDSNVISLVITLASPHKRPPLFFDIYLFDFYKSISVWDNKMNTTFVTAFGGFNDFLVPPHITSSKHFHVATTHIPKVWLPTDHLCILWCKQLVLVLNRALFDSVDPLTKQISEDKEYVQSVFNHHLLHNSGIRINLRNQYDLSTAIDDKGDWIEHLPRQYSVNLTGGTKRVHWYMIRRINQPMHEMLSIMALNLELTNWIFACTANIIKGQSRVCVDAVHLSQFSEIVPSLKNKRRFLNINLHELNDNFTHVIVRVPSTSEPIILHVDVHSAADRKITAKLSSWSLKKDVIIQETSPNTLYYEIHFPDLTHVIQSYELFVEPLQCKVQTHHASASLSVPWSSLDYHVIFTETQNNPMNLRLYSNKPANMTNTSPFVKLLLDPDCKYTVSVKLAVPNMFAQFARFYSPFIFANIVVIILLTLKSQLFSMDSKGRCSLFFAALMTDTKPYYVLPVAKITGLILGSSTVIKMLSKTDLQILDEEGISFAMILTISIFCFESTVYKIFLKIMSRSVAGTMTTYDWVLRGMKKFPSFVAVLLLSLSISTCGGLSLALGLIFYFFKLTQIAQDVVENIVMKLVKIIMNKLKLRPQLQVRIQNLVARTPQRAASGDNTQNVADVATNSTNEQNETNAIRDTTESDTAPNSIEGSIAQTEKNTLFSILEEITDNNELYFHFTLFCLWFLVTCINIPTVLMWAHNFKYNTRLDADPSFIPGFMLCTCALALWQFEYPIVEKKWYKELGYIIYIFTVFSFMYGIFSIYRLNYVLSIIIVLITLHQIFAPLKVPRISSTDDSDNYEKVKAKME</sequence>
<dbReference type="GO" id="GO:0006888">
    <property type="term" value="P:endoplasmic reticulum to Golgi vesicle-mediated transport"/>
    <property type="evidence" value="ECO:0007669"/>
    <property type="project" value="TreeGrafter"/>
</dbReference>
<dbReference type="Proteomes" id="UP001458880">
    <property type="component" value="Unassembled WGS sequence"/>
</dbReference>
<dbReference type="SUPFAM" id="SSF53474">
    <property type="entry name" value="alpha/beta-Hydrolases"/>
    <property type="match status" value="1"/>
</dbReference>
<dbReference type="GO" id="GO:0006505">
    <property type="term" value="P:GPI anchor metabolic process"/>
    <property type="evidence" value="ECO:0007669"/>
    <property type="project" value="TreeGrafter"/>
</dbReference>
<evidence type="ECO:0000256" key="2">
    <source>
        <dbReference type="ARBA" id="ARBA00006931"/>
    </source>
</evidence>
<evidence type="ECO:0000256" key="4">
    <source>
        <dbReference type="ARBA" id="ARBA00022692"/>
    </source>
</evidence>
<evidence type="ECO:0000313" key="14">
    <source>
        <dbReference type="Proteomes" id="UP001458880"/>
    </source>
</evidence>
<keyword evidence="8 10" id="KW-1133">Transmembrane helix</keyword>
<evidence type="ECO:0000256" key="1">
    <source>
        <dbReference type="ARBA" id="ARBA00004477"/>
    </source>
</evidence>
<dbReference type="PANTHER" id="PTHR15495">
    <property type="entry name" value="NEGATIVE REGULATOR OF VESICLE FORMATION-RELATED"/>
    <property type="match status" value="1"/>
</dbReference>
<keyword evidence="3 10" id="KW-0813">Transport</keyword>
<evidence type="ECO:0000313" key="13">
    <source>
        <dbReference type="EMBL" id="KAK9686589.1"/>
    </source>
</evidence>
<feature type="transmembrane region" description="Helical" evidence="10">
    <location>
        <begin position="714"/>
        <end position="741"/>
    </location>
</feature>
<comment type="subcellular location">
    <subcellularLocation>
        <location evidence="1">Endoplasmic reticulum membrane</location>
        <topology evidence="1">Multi-pass membrane protein</topology>
    </subcellularLocation>
</comment>
<dbReference type="PANTHER" id="PTHR15495:SF7">
    <property type="entry name" value="GPI INOSITOL-DEACYLASE"/>
    <property type="match status" value="1"/>
</dbReference>
<evidence type="ECO:0000256" key="6">
    <source>
        <dbReference type="ARBA" id="ARBA00022824"/>
    </source>
</evidence>
<evidence type="ECO:0000256" key="9">
    <source>
        <dbReference type="ARBA" id="ARBA00023136"/>
    </source>
</evidence>
<feature type="transmembrane region" description="Helical" evidence="10">
    <location>
        <begin position="944"/>
        <end position="962"/>
    </location>
</feature>
<keyword evidence="7 10" id="KW-0653">Protein transport</keyword>
<feature type="compositionally biased region" description="Polar residues" evidence="11">
    <location>
        <begin position="790"/>
        <end position="826"/>
    </location>
</feature>
<dbReference type="InterPro" id="IPR029058">
    <property type="entry name" value="AB_hydrolase_fold"/>
</dbReference>
<dbReference type="GO" id="GO:0050185">
    <property type="term" value="F:phosphatidylinositol deacylase activity"/>
    <property type="evidence" value="ECO:0007669"/>
    <property type="project" value="TreeGrafter"/>
</dbReference>
<feature type="transmembrane region" description="Helical" evidence="10">
    <location>
        <begin position="851"/>
        <end position="875"/>
    </location>
</feature>
<comment type="similarity">
    <text evidence="2 10">Belongs to the GPI inositol-deacylase family.</text>
</comment>
<comment type="caution">
    <text evidence="13">The sequence shown here is derived from an EMBL/GenBank/DDBJ whole genome shotgun (WGS) entry which is preliminary data.</text>
</comment>
<dbReference type="Pfam" id="PF07819">
    <property type="entry name" value="PGAP1"/>
    <property type="match status" value="1"/>
</dbReference>
<keyword evidence="5 10" id="KW-0378">Hydrolase</keyword>
<dbReference type="GO" id="GO:0005789">
    <property type="term" value="C:endoplasmic reticulum membrane"/>
    <property type="evidence" value="ECO:0007669"/>
    <property type="project" value="UniProtKB-SubCell"/>
</dbReference>
<evidence type="ECO:0000256" key="7">
    <source>
        <dbReference type="ARBA" id="ARBA00022927"/>
    </source>
</evidence>
<keyword evidence="14" id="KW-1185">Reference proteome</keyword>
<keyword evidence="9 10" id="KW-0472">Membrane</keyword>
<feature type="domain" description="GPI inositol-deacylase PGAP1-like alpha/beta" evidence="12">
    <location>
        <begin position="78"/>
        <end position="284"/>
    </location>
</feature>
<feature type="transmembrane region" description="Helical" evidence="10">
    <location>
        <begin position="586"/>
        <end position="603"/>
    </location>
</feature>
<evidence type="ECO:0000259" key="12">
    <source>
        <dbReference type="Pfam" id="PF07819"/>
    </source>
</evidence>
<evidence type="ECO:0000256" key="3">
    <source>
        <dbReference type="ARBA" id="ARBA00022448"/>
    </source>
</evidence>
<comment type="function">
    <text evidence="10">Involved in inositol deacylation of GPI-anchored proteins which plays important roles in the quality control and ER-associated degradation of GPI-anchored proteins.</text>
</comment>
<dbReference type="Gene3D" id="3.40.50.1820">
    <property type="entry name" value="alpha/beta hydrolase"/>
    <property type="match status" value="1"/>
</dbReference>
<dbReference type="GO" id="GO:0015031">
    <property type="term" value="P:protein transport"/>
    <property type="evidence" value="ECO:0007669"/>
    <property type="project" value="UniProtKB-KW"/>
</dbReference>
<evidence type="ECO:0000256" key="10">
    <source>
        <dbReference type="RuleBase" id="RU365011"/>
    </source>
</evidence>
<dbReference type="EC" id="3.1.-.-" evidence="10"/>
<evidence type="ECO:0000256" key="5">
    <source>
        <dbReference type="ARBA" id="ARBA00022801"/>
    </source>
</evidence>
<keyword evidence="4 10" id="KW-0812">Transmembrane</keyword>
<feature type="transmembrane region" description="Helical" evidence="10">
    <location>
        <begin position="630"/>
        <end position="652"/>
    </location>
</feature>
<dbReference type="InterPro" id="IPR012908">
    <property type="entry name" value="PGAP1-ab_dom-like"/>
</dbReference>
<keyword evidence="6 10" id="KW-0256">Endoplasmic reticulum</keyword>
<name>A0AAW1IBX2_POPJA</name>
<feature type="transmembrane region" description="Helical" evidence="10">
    <location>
        <begin position="919"/>
        <end position="937"/>
    </location>
</feature>
<evidence type="ECO:0000256" key="8">
    <source>
        <dbReference type="ARBA" id="ARBA00022989"/>
    </source>
</evidence>
<gene>
    <name evidence="13" type="ORF">QE152_g37070</name>
</gene>
<protein>
    <recommendedName>
        <fullName evidence="10">GPI inositol-deacylase</fullName>
        <ecNumber evidence="10">3.1.-.-</ecNumber>
    </recommendedName>
</protein>
<feature type="transmembrane region" description="Helical" evidence="10">
    <location>
        <begin position="664"/>
        <end position="683"/>
    </location>
</feature>
<organism evidence="13 14">
    <name type="scientific">Popillia japonica</name>
    <name type="common">Japanese beetle</name>
    <dbReference type="NCBI Taxonomy" id="7064"/>
    <lineage>
        <taxon>Eukaryota</taxon>
        <taxon>Metazoa</taxon>
        <taxon>Ecdysozoa</taxon>
        <taxon>Arthropoda</taxon>
        <taxon>Hexapoda</taxon>
        <taxon>Insecta</taxon>
        <taxon>Pterygota</taxon>
        <taxon>Neoptera</taxon>
        <taxon>Endopterygota</taxon>
        <taxon>Coleoptera</taxon>
        <taxon>Polyphaga</taxon>
        <taxon>Scarabaeiformia</taxon>
        <taxon>Scarabaeidae</taxon>
        <taxon>Rutelinae</taxon>
        <taxon>Popillia</taxon>
    </lineage>
</organism>
<dbReference type="Pfam" id="PF24660">
    <property type="entry name" value="PGAP1_3rd"/>
    <property type="match status" value="1"/>
</dbReference>
<dbReference type="InterPro" id="IPR039529">
    <property type="entry name" value="PGAP1/BST1"/>
</dbReference>
<accession>A0AAW1IBX2</accession>
<reference evidence="13 14" key="1">
    <citation type="journal article" date="2024" name="BMC Genomics">
        <title>De novo assembly and annotation of Popillia japonica's genome with initial clues to its potential as an invasive pest.</title>
        <authorList>
            <person name="Cucini C."/>
            <person name="Boschi S."/>
            <person name="Funari R."/>
            <person name="Cardaioli E."/>
            <person name="Iannotti N."/>
            <person name="Marturano G."/>
            <person name="Paoli F."/>
            <person name="Bruttini M."/>
            <person name="Carapelli A."/>
            <person name="Frati F."/>
            <person name="Nardi F."/>
        </authorList>
    </citation>
    <scope>NUCLEOTIDE SEQUENCE [LARGE SCALE GENOMIC DNA]</scope>
    <source>
        <strain evidence="13">DMR45628</strain>
    </source>
</reference>
<dbReference type="AlphaFoldDB" id="A0AAW1IBX2"/>
<dbReference type="EMBL" id="JASPKY010000696">
    <property type="protein sequence ID" value="KAK9686589.1"/>
    <property type="molecule type" value="Genomic_DNA"/>
</dbReference>
<feature type="transmembrane region" description="Helical" evidence="10">
    <location>
        <begin position="7"/>
        <end position="26"/>
    </location>
</feature>